<dbReference type="GO" id="GO:0043916">
    <property type="term" value="F:DNA-7-methylguanine glycosylase activity"/>
    <property type="evidence" value="ECO:0007669"/>
    <property type="project" value="TreeGrafter"/>
</dbReference>
<accession>V6S360</accession>
<dbReference type="Pfam" id="PF00730">
    <property type="entry name" value="HhH-GPD"/>
    <property type="match status" value="1"/>
</dbReference>
<keyword evidence="7" id="KW-1185">Reference proteome</keyword>
<gene>
    <name evidence="6" type="ORF">Q767_12440</name>
</gene>
<dbReference type="GO" id="GO:0032993">
    <property type="term" value="C:protein-DNA complex"/>
    <property type="evidence" value="ECO:0007669"/>
    <property type="project" value="TreeGrafter"/>
</dbReference>
<comment type="caution">
    <text evidence="6">The sequence shown here is derived from an EMBL/GenBank/DDBJ whole genome shotgun (WGS) entry which is preliminary data.</text>
</comment>
<dbReference type="GO" id="GO:0006285">
    <property type="term" value="P:base-excision repair, AP site formation"/>
    <property type="evidence" value="ECO:0007669"/>
    <property type="project" value="TreeGrafter"/>
</dbReference>
<dbReference type="EC" id="3.2.2.21" evidence="2"/>
<keyword evidence="3" id="KW-0227">DNA damage</keyword>
<sequence length="200" mass="23026">MKNAIAHLLKNEDKFQKIVALYGVPTFVQRPPGFETLCLLILEQQVSINSAKATFNKIKHKLPDFLPETLLAFSDEDFRACGVSRQKTTYLKALSQAVADKSLDVESLSVKEPEEIRNELIKIKGIGHWTIDVYLMFCLQSPDIIPLGDIAVVNTIKELFDIHEKEAMATYAENWKPYRTAATYFLWHYYLKKRGRQQPY</sequence>
<reference evidence="6" key="1">
    <citation type="journal article" date="2015" name="Stand. Genomic Sci.">
        <title>High quality draft genomic sequence of Flavobacterium enshiense DK69(T) and comparison among Flavobacterium genomes.</title>
        <authorList>
            <person name="Zeng Z."/>
            <person name="Chen C."/>
            <person name="Du H."/>
            <person name="Wang G."/>
            <person name="Li M."/>
        </authorList>
    </citation>
    <scope>NUCLEOTIDE SEQUENCE [LARGE SCALE GENOMIC DNA]</scope>
    <source>
        <strain evidence="6">DK69</strain>
    </source>
</reference>
<dbReference type="GO" id="GO:0005737">
    <property type="term" value="C:cytoplasm"/>
    <property type="evidence" value="ECO:0007669"/>
    <property type="project" value="TreeGrafter"/>
</dbReference>
<dbReference type="InterPro" id="IPR051912">
    <property type="entry name" value="Alkylbase_DNA_Glycosylase/TA"/>
</dbReference>
<dbReference type="Gene3D" id="1.10.1670.40">
    <property type="match status" value="1"/>
</dbReference>
<comment type="catalytic activity">
    <reaction evidence="1">
        <text>Hydrolysis of alkylated DNA, releasing 3-methyladenine, 3-methylguanine, 7-methylguanine and 7-methyladenine.</text>
        <dbReference type="EC" id="3.2.2.21"/>
    </reaction>
</comment>
<evidence type="ECO:0000313" key="6">
    <source>
        <dbReference type="EMBL" id="KGO95263.1"/>
    </source>
</evidence>
<evidence type="ECO:0000256" key="4">
    <source>
        <dbReference type="ARBA" id="ARBA00023204"/>
    </source>
</evidence>
<dbReference type="Gene3D" id="1.10.340.30">
    <property type="entry name" value="Hypothetical protein, domain 2"/>
    <property type="match status" value="1"/>
</dbReference>
<name>V6S360_9FLAO</name>
<keyword evidence="4" id="KW-0234">DNA repair</keyword>
<evidence type="ECO:0000313" key="7">
    <source>
        <dbReference type="Proteomes" id="UP000030149"/>
    </source>
</evidence>
<dbReference type="EMBL" id="JRLZ01000015">
    <property type="protein sequence ID" value="KGO95263.1"/>
    <property type="molecule type" value="Genomic_DNA"/>
</dbReference>
<dbReference type="STRING" id="1107311.Q767_12440"/>
<dbReference type="SUPFAM" id="SSF48150">
    <property type="entry name" value="DNA-glycosylase"/>
    <property type="match status" value="1"/>
</dbReference>
<feature type="domain" description="HhH-GPD" evidence="5">
    <location>
        <begin position="42"/>
        <end position="194"/>
    </location>
</feature>
<dbReference type="GO" id="GO:0008725">
    <property type="term" value="F:DNA-3-methyladenine glycosylase activity"/>
    <property type="evidence" value="ECO:0007669"/>
    <property type="project" value="TreeGrafter"/>
</dbReference>
<dbReference type="CDD" id="cd00056">
    <property type="entry name" value="ENDO3c"/>
    <property type="match status" value="1"/>
</dbReference>
<dbReference type="PATRIC" id="fig|1107311.3.peg.2622"/>
<protein>
    <recommendedName>
        <fullName evidence="2">DNA-3-methyladenine glycosylase II</fullName>
        <ecNumber evidence="2">3.2.2.21</ecNumber>
    </recommendedName>
</protein>
<dbReference type="InterPro" id="IPR011257">
    <property type="entry name" value="DNA_glycosylase"/>
</dbReference>
<evidence type="ECO:0000256" key="3">
    <source>
        <dbReference type="ARBA" id="ARBA00022763"/>
    </source>
</evidence>
<evidence type="ECO:0000256" key="1">
    <source>
        <dbReference type="ARBA" id="ARBA00000086"/>
    </source>
</evidence>
<proteinExistence type="predicted"/>
<dbReference type="AlphaFoldDB" id="V6S360"/>
<dbReference type="Proteomes" id="UP000030149">
    <property type="component" value="Unassembled WGS sequence"/>
</dbReference>
<dbReference type="eggNOG" id="COG0122">
    <property type="taxonomic scope" value="Bacteria"/>
</dbReference>
<dbReference type="SMART" id="SM00478">
    <property type="entry name" value="ENDO3c"/>
    <property type="match status" value="1"/>
</dbReference>
<dbReference type="GO" id="GO:0006307">
    <property type="term" value="P:DNA alkylation repair"/>
    <property type="evidence" value="ECO:0007669"/>
    <property type="project" value="TreeGrafter"/>
</dbReference>
<dbReference type="RefSeq" id="WP_023574622.1">
    <property type="nucleotide sequence ID" value="NZ_AVCS01000024.1"/>
</dbReference>
<dbReference type="OrthoDB" id="9785929at2"/>
<dbReference type="InterPro" id="IPR003265">
    <property type="entry name" value="HhH-GPD_domain"/>
</dbReference>
<evidence type="ECO:0000256" key="2">
    <source>
        <dbReference type="ARBA" id="ARBA00012000"/>
    </source>
</evidence>
<dbReference type="PANTHER" id="PTHR43003">
    <property type="entry name" value="DNA-3-METHYLADENINE GLYCOSYLASE"/>
    <property type="match status" value="1"/>
</dbReference>
<organism evidence="6 7">
    <name type="scientific">Flavobacterium enshiense DK69</name>
    <dbReference type="NCBI Taxonomy" id="1107311"/>
    <lineage>
        <taxon>Bacteria</taxon>
        <taxon>Pseudomonadati</taxon>
        <taxon>Bacteroidota</taxon>
        <taxon>Flavobacteriia</taxon>
        <taxon>Flavobacteriales</taxon>
        <taxon>Flavobacteriaceae</taxon>
        <taxon>Flavobacterium</taxon>
    </lineage>
</organism>
<dbReference type="PANTHER" id="PTHR43003:SF5">
    <property type="entry name" value="DNA-3-METHYLADENINE GLYCOSYLASE"/>
    <property type="match status" value="1"/>
</dbReference>
<evidence type="ECO:0000259" key="5">
    <source>
        <dbReference type="SMART" id="SM00478"/>
    </source>
</evidence>
<dbReference type="GO" id="GO:0032131">
    <property type="term" value="F:alkylated DNA binding"/>
    <property type="evidence" value="ECO:0007669"/>
    <property type="project" value="TreeGrafter"/>
</dbReference>